<evidence type="ECO:0000256" key="1">
    <source>
        <dbReference type="ARBA" id="ARBA00001946"/>
    </source>
</evidence>
<dbReference type="InterPro" id="IPR015797">
    <property type="entry name" value="NUDIX_hydrolase-like_dom_sf"/>
</dbReference>
<dbReference type="InterPro" id="IPR000086">
    <property type="entry name" value="NUDIX_hydrolase_dom"/>
</dbReference>
<dbReference type="Gene3D" id="3.90.79.10">
    <property type="entry name" value="Nucleoside Triphosphate Pyrophosphohydrolase"/>
    <property type="match status" value="1"/>
</dbReference>
<evidence type="ECO:0000256" key="16">
    <source>
        <dbReference type="ARBA" id="ARBA00042798"/>
    </source>
</evidence>
<sequence length="320" mass="36707">MQKPHLNVAVGIIYSKDQSKVLMAQRPKGKSWEDWWEFPGGKIEAGETVSKALARELKEELNIDVTQSYPWLVMNFEYPTHTVELHFEQVLAWQGEIKGLENQLFQWIDPHQHNLTQILPASEPILRCLQLPRQYAITDIQSFDQLDNQLKKLESLFQQGIGMVQFREPKWKDSKQQLEQAFSKVQAFCHQHQKLLLVNSCHPKSWWQQADGVQLRACDAIFLEERPLNKDYWVGVSAHHLADLLYAQKIEADFAVLGHILDTPSHAHEPALGWEALHTFSQEVSLPIYAIGGMSFKLLETALSHGAYGIAGIRFNDFVC</sequence>
<dbReference type="OrthoDB" id="9810648at2"/>
<dbReference type="PANTHER" id="PTHR47707:SF1">
    <property type="entry name" value="NUDIX HYDROLASE FAMILY PROTEIN"/>
    <property type="match status" value="1"/>
</dbReference>
<evidence type="ECO:0000256" key="15">
    <source>
        <dbReference type="ARBA" id="ARBA00041979"/>
    </source>
</evidence>
<evidence type="ECO:0000256" key="10">
    <source>
        <dbReference type="ARBA" id="ARBA00035861"/>
    </source>
</evidence>
<dbReference type="InterPro" id="IPR013785">
    <property type="entry name" value="Aldolase_TIM"/>
</dbReference>
<keyword evidence="8" id="KW-0460">Magnesium</keyword>
<keyword evidence="7 17" id="KW-0378">Hydrolase</keyword>
<dbReference type="CDD" id="cd00564">
    <property type="entry name" value="TMP_TenI"/>
    <property type="match status" value="1"/>
</dbReference>
<dbReference type="PROSITE" id="PS00893">
    <property type="entry name" value="NUDIX_BOX"/>
    <property type="match status" value="1"/>
</dbReference>
<evidence type="ECO:0000256" key="6">
    <source>
        <dbReference type="ARBA" id="ARBA00022763"/>
    </source>
</evidence>
<dbReference type="GO" id="GO:0006281">
    <property type="term" value="P:DNA repair"/>
    <property type="evidence" value="ECO:0007669"/>
    <property type="project" value="UniProtKB-KW"/>
</dbReference>
<evidence type="ECO:0000256" key="7">
    <source>
        <dbReference type="ARBA" id="ARBA00022801"/>
    </source>
</evidence>
<keyword evidence="4" id="KW-0235">DNA replication</keyword>
<evidence type="ECO:0000259" key="18">
    <source>
        <dbReference type="PROSITE" id="PS51462"/>
    </source>
</evidence>
<evidence type="ECO:0000256" key="2">
    <source>
        <dbReference type="ARBA" id="ARBA00005582"/>
    </source>
</evidence>
<dbReference type="Gene3D" id="3.20.20.70">
    <property type="entry name" value="Aldolase class I"/>
    <property type="match status" value="1"/>
</dbReference>
<comment type="similarity">
    <text evidence="2 17">Belongs to the Nudix hydrolase family.</text>
</comment>
<dbReference type="PROSITE" id="PS51462">
    <property type="entry name" value="NUDIX"/>
    <property type="match status" value="1"/>
</dbReference>
<keyword evidence="5" id="KW-0479">Metal-binding</keyword>
<dbReference type="GO" id="GO:0006260">
    <property type="term" value="P:DNA replication"/>
    <property type="evidence" value="ECO:0007669"/>
    <property type="project" value="UniProtKB-KW"/>
</dbReference>
<dbReference type="PANTHER" id="PTHR47707">
    <property type="entry name" value="8-OXO-DGTP DIPHOSPHATASE"/>
    <property type="match status" value="1"/>
</dbReference>
<dbReference type="EMBL" id="CP009238">
    <property type="protein sequence ID" value="AIL32263.1"/>
    <property type="molecule type" value="Genomic_DNA"/>
</dbReference>
<dbReference type="GO" id="GO:0044716">
    <property type="term" value="F:8-oxo-GDP phosphatase activity"/>
    <property type="evidence" value="ECO:0007669"/>
    <property type="project" value="TreeGrafter"/>
</dbReference>
<evidence type="ECO:0000313" key="19">
    <source>
        <dbReference type="EMBL" id="AIL32263.1"/>
    </source>
</evidence>
<evidence type="ECO:0000256" key="17">
    <source>
        <dbReference type="RuleBase" id="RU003476"/>
    </source>
</evidence>
<evidence type="ECO:0000256" key="12">
    <source>
        <dbReference type="ARBA" id="ARBA00038905"/>
    </source>
</evidence>
<comment type="catalytic activity">
    <reaction evidence="10">
        <text>8-oxo-dGTP + H2O = 8-oxo-dGMP + diphosphate + H(+)</text>
        <dbReference type="Rhea" id="RHEA:31575"/>
        <dbReference type="ChEBI" id="CHEBI:15377"/>
        <dbReference type="ChEBI" id="CHEBI:15378"/>
        <dbReference type="ChEBI" id="CHEBI:33019"/>
        <dbReference type="ChEBI" id="CHEBI:63224"/>
        <dbReference type="ChEBI" id="CHEBI:77896"/>
        <dbReference type="EC" id="3.6.1.55"/>
    </reaction>
</comment>
<gene>
    <name evidence="19" type="ORF">IX83_02085</name>
</gene>
<evidence type="ECO:0000256" key="5">
    <source>
        <dbReference type="ARBA" id="ARBA00022723"/>
    </source>
</evidence>
<dbReference type="AlphaFoldDB" id="A0A077DGL3"/>
<dbReference type="InterPro" id="IPR020476">
    <property type="entry name" value="Nudix_hydrolase"/>
</dbReference>
<comment type="cofactor">
    <cofactor evidence="1">
        <name>Mg(2+)</name>
        <dbReference type="ChEBI" id="CHEBI:18420"/>
    </cofactor>
</comment>
<dbReference type="eggNOG" id="COG0352">
    <property type="taxonomic scope" value="Bacteria"/>
</dbReference>
<dbReference type="EC" id="3.6.1.55" evidence="12"/>
<dbReference type="GO" id="GO:0008413">
    <property type="term" value="F:8-oxo-7,8-dihydroguanosine triphosphate pyrophosphatase activity"/>
    <property type="evidence" value="ECO:0007669"/>
    <property type="project" value="TreeGrafter"/>
</dbReference>
<proteinExistence type="inferred from homology"/>
<dbReference type="eggNOG" id="COG0494">
    <property type="taxonomic scope" value="Bacteria"/>
</dbReference>
<evidence type="ECO:0000256" key="11">
    <source>
        <dbReference type="ARBA" id="ARBA00036904"/>
    </source>
</evidence>
<keyword evidence="20" id="KW-1185">Reference proteome</keyword>
<dbReference type="SUPFAM" id="SSF55811">
    <property type="entry name" value="Nudix"/>
    <property type="match status" value="1"/>
</dbReference>
<evidence type="ECO:0000313" key="20">
    <source>
        <dbReference type="Proteomes" id="UP000028945"/>
    </source>
</evidence>
<organism evidence="19 20">
    <name type="scientific">Basilea psittacipulmonis DSM 24701</name>
    <dbReference type="NCBI Taxonomy" id="1072685"/>
    <lineage>
        <taxon>Bacteria</taxon>
        <taxon>Pseudomonadati</taxon>
        <taxon>Pseudomonadota</taxon>
        <taxon>Betaproteobacteria</taxon>
        <taxon>Burkholderiales</taxon>
        <taxon>Alcaligenaceae</taxon>
        <taxon>Basilea</taxon>
    </lineage>
</organism>
<keyword evidence="3" id="KW-0515">Mutator protein</keyword>
<protein>
    <recommendedName>
        <fullName evidence="13">8-oxo-dGTP diphosphatase</fullName>
        <ecNumber evidence="12">3.6.1.55</ecNumber>
    </recommendedName>
    <alternativeName>
        <fullName evidence="16">7,8-dihydro-8-oxoguanine-triphosphatase</fullName>
    </alternativeName>
    <alternativeName>
        <fullName evidence="15">Mutator protein MutT</fullName>
    </alternativeName>
    <alternativeName>
        <fullName evidence="14">dGTP pyrophosphohydrolase</fullName>
    </alternativeName>
</protein>
<dbReference type="InterPro" id="IPR047127">
    <property type="entry name" value="MutT-like"/>
</dbReference>
<evidence type="ECO:0000256" key="8">
    <source>
        <dbReference type="ARBA" id="ARBA00022842"/>
    </source>
</evidence>
<dbReference type="Proteomes" id="UP000028945">
    <property type="component" value="Chromosome"/>
</dbReference>
<accession>A0A077DGL3</accession>
<dbReference type="GO" id="GO:0044715">
    <property type="term" value="F:8-oxo-dGDP phosphatase activity"/>
    <property type="evidence" value="ECO:0007669"/>
    <property type="project" value="TreeGrafter"/>
</dbReference>
<evidence type="ECO:0000256" key="14">
    <source>
        <dbReference type="ARBA" id="ARBA00041592"/>
    </source>
</evidence>
<evidence type="ECO:0000256" key="4">
    <source>
        <dbReference type="ARBA" id="ARBA00022705"/>
    </source>
</evidence>
<feature type="domain" description="Nudix hydrolase" evidence="18">
    <location>
        <begin position="3"/>
        <end position="133"/>
    </location>
</feature>
<evidence type="ECO:0000256" key="3">
    <source>
        <dbReference type="ARBA" id="ARBA00022457"/>
    </source>
</evidence>
<dbReference type="PRINTS" id="PR00502">
    <property type="entry name" value="NUDIXFAMILY"/>
</dbReference>
<evidence type="ECO:0000256" key="13">
    <source>
        <dbReference type="ARBA" id="ARBA00040794"/>
    </source>
</evidence>
<keyword evidence="6" id="KW-0227">DNA damage</keyword>
<dbReference type="SUPFAM" id="SSF51391">
    <property type="entry name" value="Thiamin phosphate synthase"/>
    <property type="match status" value="1"/>
</dbReference>
<reference evidence="19 20" key="1">
    <citation type="journal article" date="2014" name="BMC Genomics">
        <title>A genomic perspective on a new bacterial genus and species from the Alcaligenaceae family, Basilea psittacipulmonis.</title>
        <authorList>
            <person name="Whiteson K.L."/>
            <person name="Hernandez D."/>
            <person name="Lazarevic V."/>
            <person name="Gaia N."/>
            <person name="Farinelli L."/>
            <person name="Francois P."/>
            <person name="Pilo P."/>
            <person name="Frey J."/>
            <person name="Schrenzel J."/>
        </authorList>
    </citation>
    <scope>NUCLEOTIDE SEQUENCE [LARGE SCALE GENOMIC DNA]</scope>
    <source>
        <strain evidence="19 20">DSM 24701</strain>
    </source>
</reference>
<dbReference type="GO" id="GO:0009228">
    <property type="term" value="P:thiamine biosynthetic process"/>
    <property type="evidence" value="ECO:0007669"/>
    <property type="project" value="UniProtKB-KW"/>
</dbReference>
<evidence type="ECO:0000256" key="9">
    <source>
        <dbReference type="ARBA" id="ARBA00023204"/>
    </source>
</evidence>
<comment type="catalytic activity">
    <reaction evidence="11">
        <text>8-oxo-GTP + H2O = 8-oxo-GMP + diphosphate + H(+)</text>
        <dbReference type="Rhea" id="RHEA:67616"/>
        <dbReference type="ChEBI" id="CHEBI:15377"/>
        <dbReference type="ChEBI" id="CHEBI:15378"/>
        <dbReference type="ChEBI" id="CHEBI:33019"/>
        <dbReference type="ChEBI" id="CHEBI:143553"/>
        <dbReference type="ChEBI" id="CHEBI:145694"/>
    </reaction>
</comment>
<dbReference type="KEGG" id="bpsi:IX83_02085"/>
<dbReference type="GO" id="GO:0035539">
    <property type="term" value="F:8-oxo-7,8-dihydrodeoxyguanosine triphosphate pyrophosphatase activity"/>
    <property type="evidence" value="ECO:0007669"/>
    <property type="project" value="UniProtKB-EC"/>
</dbReference>
<dbReference type="Pfam" id="PF02581">
    <property type="entry name" value="TMP-TENI"/>
    <property type="match status" value="1"/>
</dbReference>
<dbReference type="STRING" id="1072685.IX83_02085"/>
<dbReference type="CDD" id="cd03425">
    <property type="entry name" value="NUDIX_MutT_NudA_like"/>
    <property type="match status" value="1"/>
</dbReference>
<dbReference type="HOGENOM" id="CLU_076087_0_0_4"/>
<dbReference type="InterPro" id="IPR022998">
    <property type="entry name" value="ThiamineP_synth_TenI"/>
</dbReference>
<keyword evidence="9" id="KW-0234">DNA repair</keyword>
<dbReference type="InterPro" id="IPR020084">
    <property type="entry name" value="NUDIX_hydrolase_CS"/>
</dbReference>
<dbReference type="GO" id="GO:0046872">
    <property type="term" value="F:metal ion binding"/>
    <property type="evidence" value="ECO:0007669"/>
    <property type="project" value="UniProtKB-KW"/>
</dbReference>
<dbReference type="RefSeq" id="WP_038498611.1">
    <property type="nucleotide sequence ID" value="NZ_AFWK01000009.1"/>
</dbReference>
<dbReference type="NCBIfam" id="NF006530">
    <property type="entry name" value="PRK08999.1"/>
    <property type="match status" value="1"/>
</dbReference>
<dbReference type="InterPro" id="IPR036206">
    <property type="entry name" value="ThiamineP_synth_sf"/>
</dbReference>
<name>A0A077DGL3_9BURK</name>
<dbReference type="Pfam" id="PF00293">
    <property type="entry name" value="NUDIX"/>
    <property type="match status" value="1"/>
</dbReference>